<dbReference type="OrthoDB" id="2989600at2"/>
<sequence length="335" mass="37249">MPQDIAFDLPFPLALSPDLEGARLGNLEWVQQLGLVTKGRSLEWYLSWDMPRLAAHGFPYARGTALDLCTDAMAFFFVFDDQFDGRLGQDPAGAARACRQLIDIVHGARPRAGADPCAVAFADIWARSTDGARPGWVARTAHEWEYYFATQAHEAIGRLRGTPADMQTYLQIRRGISGTGLPLSLGERAAGITVPAAAFHSPQLRIMRQAAIDVTFMCNDVYSLEKEEARGDMDNLVLVIEHSRHCDRDEAITGACEEVRRRVERFQELARQVPGLCAQLGLTSDEVTDVRAFVDVMTAWMSGYHAWQTQTHRYTHAPDVVPHTGPGYFDQVLNT</sequence>
<evidence type="ECO:0000313" key="3">
    <source>
        <dbReference type="EMBL" id="RMI45495.1"/>
    </source>
</evidence>
<dbReference type="RefSeq" id="WP_122194014.1">
    <property type="nucleotide sequence ID" value="NZ_JBHSKC010000022.1"/>
</dbReference>
<organism evidence="3 4">
    <name type="scientific">Actinomadura harenae</name>
    <dbReference type="NCBI Taxonomy" id="2483351"/>
    <lineage>
        <taxon>Bacteria</taxon>
        <taxon>Bacillati</taxon>
        <taxon>Actinomycetota</taxon>
        <taxon>Actinomycetes</taxon>
        <taxon>Streptosporangiales</taxon>
        <taxon>Thermomonosporaceae</taxon>
        <taxon>Actinomadura</taxon>
    </lineage>
</organism>
<dbReference type="InterPro" id="IPR034686">
    <property type="entry name" value="Terpene_cyclase-like_2"/>
</dbReference>
<comment type="cofactor">
    <cofactor evidence="2">
        <name>Mg(2+)</name>
        <dbReference type="ChEBI" id="CHEBI:18420"/>
    </cofactor>
</comment>
<dbReference type="AlphaFoldDB" id="A0A3M2MA63"/>
<protein>
    <recommendedName>
        <fullName evidence="2">Terpene synthase</fullName>
        <ecNumber evidence="2">4.2.3.-</ecNumber>
    </recommendedName>
</protein>
<evidence type="ECO:0000256" key="1">
    <source>
        <dbReference type="ARBA" id="ARBA00023239"/>
    </source>
</evidence>
<name>A0A3M2MA63_9ACTN</name>
<dbReference type="EC" id="4.2.3.-" evidence="2"/>
<reference evidence="3 4" key="1">
    <citation type="submission" date="2018-10" db="EMBL/GenBank/DDBJ databases">
        <title>Isolation from soil.</title>
        <authorList>
            <person name="Hu J."/>
        </authorList>
    </citation>
    <scope>NUCLEOTIDE SEQUENCE [LARGE SCALE GENOMIC DNA]</scope>
    <source>
        <strain evidence="3 4">NEAU-Ht49</strain>
    </source>
</reference>
<keyword evidence="4" id="KW-1185">Reference proteome</keyword>
<dbReference type="SFLD" id="SFLDS00005">
    <property type="entry name" value="Isoprenoid_Synthase_Type_I"/>
    <property type="match status" value="1"/>
</dbReference>
<keyword evidence="2" id="KW-0460">Magnesium</keyword>
<comment type="similarity">
    <text evidence="2">Belongs to the terpene synthase family.</text>
</comment>
<evidence type="ECO:0000256" key="2">
    <source>
        <dbReference type="RuleBase" id="RU366034"/>
    </source>
</evidence>
<comment type="caution">
    <text evidence="3">The sequence shown here is derived from an EMBL/GenBank/DDBJ whole genome shotgun (WGS) entry which is preliminary data.</text>
</comment>
<dbReference type="SFLD" id="SFLDG01020">
    <property type="entry name" value="Terpene_Cyclase_Like_2"/>
    <property type="match status" value="1"/>
</dbReference>
<dbReference type="PANTHER" id="PTHR35201">
    <property type="entry name" value="TERPENE SYNTHASE"/>
    <property type="match status" value="1"/>
</dbReference>
<dbReference type="GO" id="GO:0010333">
    <property type="term" value="F:terpene synthase activity"/>
    <property type="evidence" value="ECO:0007669"/>
    <property type="project" value="InterPro"/>
</dbReference>
<dbReference type="EMBL" id="RFFG01000013">
    <property type="protein sequence ID" value="RMI45495.1"/>
    <property type="molecule type" value="Genomic_DNA"/>
</dbReference>
<dbReference type="Pfam" id="PF19086">
    <property type="entry name" value="Terpene_syn_C_2"/>
    <property type="match status" value="1"/>
</dbReference>
<keyword evidence="1 2" id="KW-0456">Lyase</keyword>
<proteinExistence type="inferred from homology"/>
<dbReference type="InterPro" id="IPR008949">
    <property type="entry name" value="Isoprenoid_synthase_dom_sf"/>
</dbReference>
<accession>A0A3M2MA63</accession>
<evidence type="ECO:0000313" key="4">
    <source>
        <dbReference type="Proteomes" id="UP000282674"/>
    </source>
</evidence>
<dbReference type="SUPFAM" id="SSF48576">
    <property type="entry name" value="Terpenoid synthases"/>
    <property type="match status" value="1"/>
</dbReference>
<dbReference type="Gene3D" id="1.10.600.10">
    <property type="entry name" value="Farnesyl Diphosphate Synthase"/>
    <property type="match status" value="1"/>
</dbReference>
<gene>
    <name evidence="3" type="ORF">EBO15_09820</name>
</gene>
<dbReference type="PANTHER" id="PTHR35201:SF4">
    <property type="entry name" value="BETA-PINACENE SYNTHASE-RELATED"/>
    <property type="match status" value="1"/>
</dbReference>
<keyword evidence="2" id="KW-0479">Metal-binding</keyword>
<dbReference type="GO" id="GO:0046872">
    <property type="term" value="F:metal ion binding"/>
    <property type="evidence" value="ECO:0007669"/>
    <property type="project" value="UniProtKB-KW"/>
</dbReference>
<dbReference type="Proteomes" id="UP000282674">
    <property type="component" value="Unassembled WGS sequence"/>
</dbReference>